<accession>X1W2W4</accession>
<dbReference type="EMBL" id="BARW01036062">
    <property type="protein sequence ID" value="GAJ24410.1"/>
    <property type="molecule type" value="Genomic_DNA"/>
</dbReference>
<sequence>MIEHVAIIPDGNRRWSKLHGLPPLEGHKRGAEAMH</sequence>
<protein>
    <recommendedName>
        <fullName evidence="2">Isoprenyl transferase</fullName>
    </recommendedName>
</protein>
<name>X1W2W4_9ZZZZ</name>
<comment type="caution">
    <text evidence="1">The sequence shown here is derived from an EMBL/GenBank/DDBJ whole genome shotgun (WGS) entry which is preliminary data.</text>
</comment>
<dbReference type="InterPro" id="IPR036424">
    <property type="entry name" value="UPP_synth-like_sf"/>
</dbReference>
<dbReference type="Gene3D" id="3.40.1180.10">
    <property type="entry name" value="Decaprenyl diphosphate synthase-like"/>
    <property type="match status" value="1"/>
</dbReference>
<dbReference type="GO" id="GO:0016765">
    <property type="term" value="F:transferase activity, transferring alkyl or aryl (other than methyl) groups"/>
    <property type="evidence" value="ECO:0007669"/>
    <property type="project" value="InterPro"/>
</dbReference>
<feature type="non-terminal residue" evidence="1">
    <location>
        <position position="35"/>
    </location>
</feature>
<proteinExistence type="predicted"/>
<dbReference type="AlphaFoldDB" id="X1W2W4"/>
<gene>
    <name evidence="1" type="ORF">S12H4_56086</name>
</gene>
<evidence type="ECO:0000313" key="1">
    <source>
        <dbReference type="EMBL" id="GAJ24410.1"/>
    </source>
</evidence>
<organism evidence="1">
    <name type="scientific">marine sediment metagenome</name>
    <dbReference type="NCBI Taxonomy" id="412755"/>
    <lineage>
        <taxon>unclassified sequences</taxon>
        <taxon>metagenomes</taxon>
        <taxon>ecological metagenomes</taxon>
    </lineage>
</organism>
<reference evidence="1" key="1">
    <citation type="journal article" date="2014" name="Front. Microbiol.">
        <title>High frequency of phylogenetically diverse reductive dehalogenase-homologous genes in deep subseafloor sedimentary metagenomes.</title>
        <authorList>
            <person name="Kawai M."/>
            <person name="Futagami T."/>
            <person name="Toyoda A."/>
            <person name="Takaki Y."/>
            <person name="Nishi S."/>
            <person name="Hori S."/>
            <person name="Arai W."/>
            <person name="Tsubouchi T."/>
            <person name="Morono Y."/>
            <person name="Uchiyama I."/>
            <person name="Ito T."/>
            <person name="Fujiyama A."/>
            <person name="Inagaki F."/>
            <person name="Takami H."/>
        </authorList>
    </citation>
    <scope>NUCLEOTIDE SEQUENCE</scope>
    <source>
        <strain evidence="1">Expedition CK06-06</strain>
    </source>
</reference>
<evidence type="ECO:0008006" key="2">
    <source>
        <dbReference type="Google" id="ProtNLM"/>
    </source>
</evidence>
<dbReference type="SUPFAM" id="SSF64005">
    <property type="entry name" value="Undecaprenyl diphosphate synthase"/>
    <property type="match status" value="1"/>
</dbReference>